<organism evidence="1 2">
    <name type="scientific">Theileria equi strain WA</name>
    <dbReference type="NCBI Taxonomy" id="1537102"/>
    <lineage>
        <taxon>Eukaryota</taxon>
        <taxon>Sar</taxon>
        <taxon>Alveolata</taxon>
        <taxon>Apicomplexa</taxon>
        <taxon>Aconoidasida</taxon>
        <taxon>Piroplasmida</taxon>
        <taxon>Theileriidae</taxon>
        <taxon>Theileria</taxon>
    </lineage>
</organism>
<dbReference type="EMBL" id="ACOU01000004">
    <property type="protein sequence ID" value="EKX72772.1"/>
    <property type="molecule type" value="Genomic_DNA"/>
</dbReference>
<sequence>MECNEDEYIHLDLDSLFREADELGVMKTLQMMHLCSHKLELDIKSLVTSELDSVLLCVTTILEICSLIKNSRTNLDNVGALIKSFGFYDKFSSSKALDEPLDGSCLCIVSEWLKEESDGMRELKSLDIDALLAKIPDNSKLLLTSMAMDALQTTSMKNYRLLKTNKVLQSYHLLHTKSPALITIIECIGPGHVKGINEFVKDIKGSLQFHIDKLRSHCLAVLDSSDVNLVLEILFTLILLSGKAGFDLSGGQDGLESVLERRSKLYKIAIHNLQVGSFKSLESLMLQFVANYVFIAAVEAIYTKHGIKVELEEHMHADLFAVILKKHLAYYSLNELGTLYNKLLDYPLDVTISSPIEFDADAAVKEGISKLHDCILETFKMCACDKISKSILAISSTICKPVNISVESLYTNDGVNSNYSEYFSCNDLMTNDRDDTEMDLDVLFSDLYAFVDLSRNFRDEFTSLVHEKLSQLLNVISKHIRSLQIKEQSDETLMLMDEETDVATLEIAGYLFDGVVHKFLSSNKLVGLILSLGKFPEPLSSQVHDIYEHIATNLLEPIVKHTKMMISSLPLESDASQDPLDDEKKLYAVMIMYASFNIKSIVRAENSYRDSKFNNAVDKSALEMAFGLYNGFESVPTQLQMGRSEESDCVRSGIWTYINIDIFNKYGYDVCGYYITPKEDKTPRGFKTYTHKFPGAFLYLNQIKYNKSEQNGFENIKSCHTDVTVYYWSHDEDNLLPLAIRVTKTGWYWAHYYYHEYYKRDSIDSNNWTKHKDKNFYSGASDISNTFKNVVVLKLDAKNNETYGVNGEKTSTINPDVKITVSEQNNYKPGYDKYTHHLLNNESMRVLSTKLGNKHKSFKESILASQYNSASVYYATADSGREKPLILQLGNGNDFFKLDGDKWIKDPSINAGNLEEKRRNLSGAHIINISETQNRYQCSSPGCGTPINVESHQEDTHKYTRKRHYISSKFSVSSFIGSGGESQTGLSSPTNINEVNVFFYPKDDTPKPLLIHYQVSNNHKWYKKTKVANNWEEVTDETIKPTSATDHDTIKKLLTGTKSAAVLSQAAASSGLSSRSGLPPAVKKGLEIGGSVLGSLATVGTVGGLVKKFWGTIVTQLIARM</sequence>
<dbReference type="eggNOG" id="KOG2675">
    <property type="taxonomic scope" value="Eukaryota"/>
</dbReference>
<accession>L1LBI6</accession>
<comment type="caution">
    <text evidence="1">The sequence shown here is derived from an EMBL/GenBank/DDBJ whole genome shotgun (WGS) entry which is preliminary data.</text>
</comment>
<keyword evidence="2" id="KW-1185">Reference proteome</keyword>
<dbReference type="RefSeq" id="XP_004832224.1">
    <property type="nucleotide sequence ID" value="XM_004832167.1"/>
</dbReference>
<evidence type="ECO:0000313" key="2">
    <source>
        <dbReference type="Proteomes" id="UP000031512"/>
    </source>
</evidence>
<dbReference type="AlphaFoldDB" id="L1LBI6"/>
<dbReference type="GeneID" id="15804407"/>
<dbReference type="OrthoDB" id="365447at2759"/>
<dbReference type="Proteomes" id="UP000031512">
    <property type="component" value="Unassembled WGS sequence"/>
</dbReference>
<name>L1LBI6_THEEQ</name>
<proteinExistence type="predicted"/>
<protein>
    <submittedName>
        <fullName evidence="1">Uncharacterized protein</fullName>
    </submittedName>
</protein>
<gene>
    <name evidence="1" type="ORF">BEWA_013310</name>
</gene>
<evidence type="ECO:0000313" key="1">
    <source>
        <dbReference type="EMBL" id="EKX72772.1"/>
    </source>
</evidence>
<dbReference type="KEGG" id="beq:BEWA_013310"/>
<dbReference type="VEuPathDB" id="PiroplasmaDB:BEWA_013310"/>
<reference evidence="1 2" key="1">
    <citation type="journal article" date="2012" name="BMC Genomics">
        <title>Comparative genomic analysis and phylogenetic position of Theileria equi.</title>
        <authorList>
            <person name="Kappmeyer L.S."/>
            <person name="Thiagarajan M."/>
            <person name="Herndon D.R."/>
            <person name="Ramsay J.D."/>
            <person name="Caler E."/>
            <person name="Djikeng A."/>
            <person name="Gillespie J.J."/>
            <person name="Lau A.O."/>
            <person name="Roalson E.H."/>
            <person name="Silva J.C."/>
            <person name="Silva M.G."/>
            <person name="Suarez C.E."/>
            <person name="Ueti M.W."/>
            <person name="Nene V.M."/>
            <person name="Mealey R.H."/>
            <person name="Knowles D.P."/>
            <person name="Brayton K.A."/>
        </authorList>
    </citation>
    <scope>NUCLEOTIDE SEQUENCE [LARGE SCALE GENOMIC DNA]</scope>
    <source>
        <strain evidence="1 2">WA</strain>
    </source>
</reference>